<keyword evidence="2" id="KW-1185">Reference proteome</keyword>
<dbReference type="AlphaFoldDB" id="A0AAD4VED5"/>
<dbReference type="Proteomes" id="UP001054821">
    <property type="component" value="Chromosome 6"/>
</dbReference>
<reference evidence="1 2" key="1">
    <citation type="journal article" date="2022" name="G3 (Bethesda)">
        <title>Whole-genome sequence and methylome profiling of the almond [Prunus dulcis (Mill.) D.A. Webb] cultivar 'Nonpareil'.</title>
        <authorList>
            <person name="D'Amico-Willman K.M."/>
            <person name="Ouma W.Z."/>
            <person name="Meulia T."/>
            <person name="Sideli G.M."/>
            <person name="Gradziel T.M."/>
            <person name="Fresnedo-Ramirez J."/>
        </authorList>
    </citation>
    <scope>NUCLEOTIDE SEQUENCE [LARGE SCALE GENOMIC DNA]</scope>
    <source>
        <strain evidence="1">Clone GOH B32 T37-40</strain>
    </source>
</reference>
<gene>
    <name evidence="1" type="ORF">L3X38_032592</name>
</gene>
<evidence type="ECO:0000313" key="1">
    <source>
        <dbReference type="EMBL" id="KAI5323520.1"/>
    </source>
</evidence>
<organism evidence="1 2">
    <name type="scientific">Prunus dulcis</name>
    <name type="common">Almond</name>
    <name type="synonym">Amygdalus dulcis</name>
    <dbReference type="NCBI Taxonomy" id="3755"/>
    <lineage>
        <taxon>Eukaryota</taxon>
        <taxon>Viridiplantae</taxon>
        <taxon>Streptophyta</taxon>
        <taxon>Embryophyta</taxon>
        <taxon>Tracheophyta</taxon>
        <taxon>Spermatophyta</taxon>
        <taxon>Magnoliopsida</taxon>
        <taxon>eudicotyledons</taxon>
        <taxon>Gunneridae</taxon>
        <taxon>Pentapetalae</taxon>
        <taxon>rosids</taxon>
        <taxon>fabids</taxon>
        <taxon>Rosales</taxon>
        <taxon>Rosaceae</taxon>
        <taxon>Amygdaloideae</taxon>
        <taxon>Amygdaleae</taxon>
        <taxon>Prunus</taxon>
    </lineage>
</organism>
<evidence type="ECO:0000313" key="2">
    <source>
        <dbReference type="Proteomes" id="UP001054821"/>
    </source>
</evidence>
<name>A0AAD4VED5_PRUDU</name>
<accession>A0AAD4VED5</accession>
<proteinExistence type="predicted"/>
<sequence length="117" mass="13095">MKVEEVAAARTEAMEEYKASNEFKNLVLDGMVVEQFESRGYCGKKLNPSSSRATDLALNRNNTFVVDLHSDSQELVNLLKGEEELWCNLGNLVEDVKFLLSQLQIVDVCSDPKGAIR</sequence>
<comment type="caution">
    <text evidence="1">The sequence shown here is derived from an EMBL/GenBank/DDBJ whole genome shotgun (WGS) entry which is preliminary data.</text>
</comment>
<protein>
    <submittedName>
        <fullName evidence="1">Uncharacterized protein</fullName>
    </submittedName>
</protein>
<dbReference type="EMBL" id="JAJFAZ020000006">
    <property type="protein sequence ID" value="KAI5323520.1"/>
    <property type="molecule type" value="Genomic_DNA"/>
</dbReference>